<comment type="cofactor">
    <cofactor evidence="2 12">
        <name>FAD</name>
        <dbReference type="ChEBI" id="CHEBI:57692"/>
    </cofactor>
</comment>
<dbReference type="EMBL" id="ADVR01000040">
    <property type="protein sequence ID" value="EFO80831.1"/>
    <property type="molecule type" value="Genomic_DNA"/>
</dbReference>
<protein>
    <recommendedName>
        <fullName evidence="6 12">Coproporphyrinogen III oxidase</fullName>
        <ecNumber evidence="5 12">1.3.3.15</ecNumber>
    </recommendedName>
</protein>
<keyword evidence="12" id="KW-0963">Cytoplasm</keyword>
<comment type="subcellular location">
    <subcellularLocation>
        <location evidence="12">Cytoplasm</location>
    </subcellularLocation>
</comment>
<evidence type="ECO:0000256" key="4">
    <source>
        <dbReference type="ARBA" id="ARBA00008310"/>
    </source>
</evidence>
<dbReference type="OrthoDB" id="9805195at2"/>
<dbReference type="STRING" id="765420.OSCT_1355"/>
<gene>
    <name evidence="14" type="ORF">OSCT_1355</name>
</gene>
<name>E1IDF4_9CHLR</name>
<evidence type="ECO:0000313" key="15">
    <source>
        <dbReference type="Proteomes" id="UP000054010"/>
    </source>
</evidence>
<keyword evidence="10 12" id="KW-0560">Oxidoreductase</keyword>
<accession>E1IDF4</accession>
<comment type="similarity">
    <text evidence="4 12">Belongs to the protoporphyrinogen/coproporphyrinogen oxidase family. Coproporphyrinogen III oxidase subfamily.</text>
</comment>
<comment type="caution">
    <text evidence="14">The sequence shown here is derived from an EMBL/GenBank/DDBJ whole genome shotgun (WGS) entry which is preliminary data.</text>
</comment>
<dbReference type="PANTHER" id="PTHR42923">
    <property type="entry name" value="PROTOPORPHYRINOGEN OXIDASE"/>
    <property type="match status" value="1"/>
</dbReference>
<comment type="pathway">
    <text evidence="3 12">Porphyrin-containing compound metabolism; protoheme biosynthesis.</text>
</comment>
<feature type="domain" description="Amine oxidase" evidence="13">
    <location>
        <begin position="13"/>
        <end position="460"/>
    </location>
</feature>
<dbReference type="SUPFAM" id="SSF51905">
    <property type="entry name" value="FAD/NAD(P)-binding domain"/>
    <property type="match status" value="1"/>
</dbReference>
<evidence type="ECO:0000256" key="6">
    <source>
        <dbReference type="ARBA" id="ARBA00019046"/>
    </source>
</evidence>
<dbReference type="GO" id="GO:0006783">
    <property type="term" value="P:heme biosynthetic process"/>
    <property type="evidence" value="ECO:0007669"/>
    <property type="project" value="UniProtKB-UniRule"/>
</dbReference>
<evidence type="ECO:0000256" key="9">
    <source>
        <dbReference type="ARBA" id="ARBA00022946"/>
    </source>
</evidence>
<dbReference type="InterPro" id="IPR004572">
    <property type="entry name" value="Protoporphyrinogen_oxidase"/>
</dbReference>
<dbReference type="Gene3D" id="3.50.50.60">
    <property type="entry name" value="FAD/NAD(P)-binding domain"/>
    <property type="match status" value="1"/>
</dbReference>
<keyword evidence="15" id="KW-1185">Reference proteome</keyword>
<dbReference type="Gene3D" id="1.10.3110.10">
    <property type="entry name" value="protoporphyrinogen ix oxidase, domain 3"/>
    <property type="match status" value="1"/>
</dbReference>
<evidence type="ECO:0000256" key="1">
    <source>
        <dbReference type="ARBA" id="ARBA00001755"/>
    </source>
</evidence>
<evidence type="ECO:0000259" key="13">
    <source>
        <dbReference type="Pfam" id="PF01593"/>
    </source>
</evidence>
<evidence type="ECO:0000313" key="14">
    <source>
        <dbReference type="EMBL" id="EFO80831.1"/>
    </source>
</evidence>
<dbReference type="eggNOG" id="COG1232">
    <property type="taxonomic scope" value="Bacteria"/>
</dbReference>
<evidence type="ECO:0000256" key="2">
    <source>
        <dbReference type="ARBA" id="ARBA00001974"/>
    </source>
</evidence>
<evidence type="ECO:0000256" key="7">
    <source>
        <dbReference type="ARBA" id="ARBA00022630"/>
    </source>
</evidence>
<proteinExistence type="inferred from homology"/>
<keyword evidence="8 12" id="KW-0274">FAD</keyword>
<organism evidence="14 15">
    <name type="scientific">Oscillochloris trichoides DG-6</name>
    <dbReference type="NCBI Taxonomy" id="765420"/>
    <lineage>
        <taxon>Bacteria</taxon>
        <taxon>Bacillati</taxon>
        <taxon>Chloroflexota</taxon>
        <taxon>Chloroflexia</taxon>
        <taxon>Chloroflexales</taxon>
        <taxon>Chloroflexineae</taxon>
        <taxon>Oscillochloridaceae</taxon>
        <taxon>Oscillochloris</taxon>
    </lineage>
</organism>
<keyword evidence="9" id="KW-0809">Transit peptide</keyword>
<dbReference type="UniPathway" id="UPA00252"/>
<keyword evidence="7 12" id="KW-0285">Flavoprotein</keyword>
<dbReference type="Proteomes" id="UP000054010">
    <property type="component" value="Unassembled WGS sequence"/>
</dbReference>
<dbReference type="NCBIfam" id="TIGR00562">
    <property type="entry name" value="proto_IX_ox"/>
    <property type="match status" value="1"/>
</dbReference>
<reference evidence="14 15" key="1">
    <citation type="journal article" date="2011" name="J. Bacteriol.">
        <title>Draft genome sequence of the anoxygenic filamentous phototrophic bacterium Oscillochloris trichoides subsp. DG-6.</title>
        <authorList>
            <person name="Kuznetsov B.B."/>
            <person name="Ivanovsky R.N."/>
            <person name="Keppen O.I."/>
            <person name="Sukhacheva M.V."/>
            <person name="Bumazhkin B.K."/>
            <person name="Patutina E.O."/>
            <person name="Beletsky A.V."/>
            <person name="Mardanov A.V."/>
            <person name="Baslerov R.V."/>
            <person name="Panteleeva A.N."/>
            <person name="Kolganova T.V."/>
            <person name="Ravin N.V."/>
            <person name="Skryabin K.G."/>
        </authorList>
    </citation>
    <scope>NUCLEOTIDE SEQUENCE [LARGE SCALE GENOMIC DNA]</scope>
    <source>
        <strain evidence="14 15">DG-6</strain>
    </source>
</reference>
<evidence type="ECO:0000256" key="12">
    <source>
        <dbReference type="RuleBase" id="RU364052"/>
    </source>
</evidence>
<evidence type="ECO:0000256" key="10">
    <source>
        <dbReference type="ARBA" id="ARBA00023002"/>
    </source>
</evidence>
<dbReference type="Gene3D" id="3.90.660.20">
    <property type="entry name" value="Protoporphyrinogen oxidase, mitochondrial, domain 2"/>
    <property type="match status" value="1"/>
</dbReference>
<dbReference type="Pfam" id="PF01593">
    <property type="entry name" value="Amino_oxidase"/>
    <property type="match status" value="1"/>
</dbReference>
<dbReference type="GO" id="GO:0005737">
    <property type="term" value="C:cytoplasm"/>
    <property type="evidence" value="ECO:0007669"/>
    <property type="project" value="UniProtKB-SubCell"/>
</dbReference>
<dbReference type="InterPro" id="IPR036188">
    <property type="entry name" value="FAD/NAD-bd_sf"/>
</dbReference>
<dbReference type="EC" id="1.3.3.15" evidence="5 12"/>
<evidence type="ECO:0000256" key="11">
    <source>
        <dbReference type="ARBA" id="ARBA00023133"/>
    </source>
</evidence>
<comment type="catalytic activity">
    <reaction evidence="1">
        <text>coproporphyrinogen III + 3 O2 = coproporphyrin III + 3 H2O2</text>
        <dbReference type="Rhea" id="RHEA:43436"/>
        <dbReference type="ChEBI" id="CHEBI:15379"/>
        <dbReference type="ChEBI" id="CHEBI:16240"/>
        <dbReference type="ChEBI" id="CHEBI:57309"/>
        <dbReference type="ChEBI" id="CHEBI:131725"/>
        <dbReference type="EC" id="1.3.3.15"/>
    </reaction>
    <physiologicalReaction direction="left-to-right" evidence="1">
        <dbReference type="Rhea" id="RHEA:43437"/>
    </physiologicalReaction>
</comment>
<sequence>MNSYDVVVVGAGISGLSAAYTLFKRGLDVLVVEAGAEVGGVMRSIVTPEGYVLDCGPNTLASKDPRMWAEFDDLGMRDRLVVAGRAGKRRYFLKDGQPLEIPNDPIGLLRMEHVSMQAKLRVLREPFIPRATSPDESVASFFSRRIGPEVMERMIDPFVSGVYSGDPSKMSIKATFPSLWEAEQRGGSIIKGFLTAGKAKKAAGEKKAKPIGPKMRSVTFNFKGGVAEWPKTIAKVLGDQRVWKNARVTTLYPESTGWTLVVERDGQVETIEAASVIMAAPAYAAADLIAELDPAAAKGLRGIRYSSMAVVNLGYRENQVTRPVNGFGVLAPSCERRNFLGILSASTLFPPFAPAGRVLTINLMGGEINPIRPEQSDDELIARAIADNQAVIGANGAPEVVNLTRWPRAVAQYNFGHTEAMAALENLERTRPGIYFVGSYRGGVGMPKCWRNGVNMAERVATYLKTRSAVASLR</sequence>
<dbReference type="AlphaFoldDB" id="E1IDF4"/>
<dbReference type="HOGENOM" id="CLU_009629_3_0_0"/>
<dbReference type="InterPro" id="IPR002937">
    <property type="entry name" value="Amino_oxidase"/>
</dbReference>
<evidence type="ECO:0000256" key="8">
    <source>
        <dbReference type="ARBA" id="ARBA00022827"/>
    </source>
</evidence>
<dbReference type="PANTHER" id="PTHR42923:SF3">
    <property type="entry name" value="PROTOPORPHYRINOGEN OXIDASE"/>
    <property type="match status" value="1"/>
</dbReference>
<comment type="function">
    <text evidence="12">Involved in coproporphyrin-dependent heme b biosynthesis. Catalyzes the oxidation of coproporphyrinogen III to coproporphyrin III.</text>
</comment>
<keyword evidence="11 12" id="KW-0350">Heme biosynthesis</keyword>
<dbReference type="FunFam" id="1.10.3110.10:FF:000002">
    <property type="entry name" value="Protoporphyrinogen oxidase"/>
    <property type="match status" value="1"/>
</dbReference>
<evidence type="ECO:0000256" key="5">
    <source>
        <dbReference type="ARBA" id="ARBA00012402"/>
    </source>
</evidence>
<dbReference type="SUPFAM" id="SSF54373">
    <property type="entry name" value="FAD-linked reductases, C-terminal domain"/>
    <property type="match status" value="1"/>
</dbReference>
<dbReference type="InterPro" id="IPR050464">
    <property type="entry name" value="Zeta_carotene_desat/Oxidored"/>
</dbReference>
<evidence type="ECO:0000256" key="3">
    <source>
        <dbReference type="ARBA" id="ARBA00004744"/>
    </source>
</evidence>
<dbReference type="GO" id="GO:0004729">
    <property type="term" value="F:oxygen-dependent protoporphyrinogen oxidase activity"/>
    <property type="evidence" value="ECO:0007669"/>
    <property type="project" value="UniProtKB-UniRule"/>
</dbReference>